<dbReference type="PROSITE" id="PS51257">
    <property type="entry name" value="PROKAR_LIPOPROTEIN"/>
    <property type="match status" value="1"/>
</dbReference>
<evidence type="ECO:0000256" key="8">
    <source>
        <dbReference type="SAM" id="SignalP"/>
    </source>
</evidence>
<dbReference type="PANTHER" id="PTHR21666">
    <property type="entry name" value="PEPTIDASE-RELATED"/>
    <property type="match status" value="1"/>
</dbReference>
<evidence type="ECO:0000313" key="10">
    <source>
        <dbReference type="EMBL" id="ESP91978.1"/>
    </source>
</evidence>
<dbReference type="CDD" id="cd12797">
    <property type="entry name" value="M23_peptidase"/>
    <property type="match status" value="1"/>
</dbReference>
<dbReference type="EMBL" id="AUSV01000088">
    <property type="protein sequence ID" value="ESP91978.1"/>
    <property type="molecule type" value="Genomic_DNA"/>
</dbReference>
<dbReference type="Gene3D" id="3.10.450.350">
    <property type="match status" value="2"/>
</dbReference>
<dbReference type="GO" id="GO:0006508">
    <property type="term" value="P:proteolysis"/>
    <property type="evidence" value="ECO:0007669"/>
    <property type="project" value="UniProtKB-KW"/>
</dbReference>
<dbReference type="PANTHER" id="PTHR21666:SF288">
    <property type="entry name" value="CELL DIVISION PROTEIN YTFB"/>
    <property type="match status" value="1"/>
</dbReference>
<evidence type="ECO:0000256" key="1">
    <source>
        <dbReference type="ARBA" id="ARBA00001947"/>
    </source>
</evidence>
<dbReference type="GO" id="GO:0046872">
    <property type="term" value="F:metal ion binding"/>
    <property type="evidence" value="ECO:0007669"/>
    <property type="project" value="UniProtKB-KW"/>
</dbReference>
<feature type="region of interest" description="Disordered" evidence="7">
    <location>
        <begin position="28"/>
        <end position="63"/>
    </location>
</feature>
<feature type="domain" description="M23ase beta-sheet core" evidence="9">
    <location>
        <begin position="294"/>
        <end position="390"/>
    </location>
</feature>
<dbReference type="InterPro" id="IPR016047">
    <property type="entry name" value="M23ase_b-sheet_dom"/>
</dbReference>
<dbReference type="PATRIC" id="fig|1353533.3.peg.3713"/>
<accession>V4HQD6</accession>
<keyword evidence="6" id="KW-0482">Metalloprotease</keyword>
<evidence type="ECO:0000256" key="3">
    <source>
        <dbReference type="ARBA" id="ARBA00022723"/>
    </source>
</evidence>
<evidence type="ECO:0000256" key="4">
    <source>
        <dbReference type="ARBA" id="ARBA00022801"/>
    </source>
</evidence>
<evidence type="ECO:0000259" key="9">
    <source>
        <dbReference type="Pfam" id="PF01551"/>
    </source>
</evidence>
<gene>
    <name evidence="10" type="ORF">PL2TA16_05114</name>
</gene>
<keyword evidence="4" id="KW-0378">Hydrolase</keyword>
<dbReference type="Gene3D" id="2.70.70.10">
    <property type="entry name" value="Glucose Permease (Domain IIA)"/>
    <property type="match status" value="1"/>
</dbReference>
<feature type="chain" id="PRO_5004720366" evidence="8">
    <location>
        <begin position="27"/>
        <end position="446"/>
    </location>
</feature>
<dbReference type="SUPFAM" id="SSF51261">
    <property type="entry name" value="Duplicated hybrid motif"/>
    <property type="match status" value="1"/>
</dbReference>
<keyword evidence="8" id="KW-0732">Signal</keyword>
<name>V4HQD6_PSEL2</name>
<organism evidence="10 11">
    <name type="scientific">Pseudoalteromonas luteoviolacea (strain 2ta16)</name>
    <dbReference type="NCBI Taxonomy" id="1353533"/>
    <lineage>
        <taxon>Bacteria</taxon>
        <taxon>Pseudomonadati</taxon>
        <taxon>Pseudomonadota</taxon>
        <taxon>Gammaproteobacteria</taxon>
        <taxon>Alteromonadales</taxon>
        <taxon>Pseudoalteromonadaceae</taxon>
        <taxon>Pseudoalteromonas</taxon>
    </lineage>
</organism>
<feature type="signal peptide" evidence="8">
    <location>
        <begin position="1"/>
        <end position="26"/>
    </location>
</feature>
<evidence type="ECO:0000256" key="7">
    <source>
        <dbReference type="SAM" id="MobiDB-lite"/>
    </source>
</evidence>
<evidence type="ECO:0000256" key="6">
    <source>
        <dbReference type="ARBA" id="ARBA00023049"/>
    </source>
</evidence>
<sequence>MIKNGLLMAAALVVGVACTCEKVVTAAPGSEAPKPHSTVGKTPIDSNIDANEAKKPKNTTKNSHKTLKLAAGENLIGVLRRYDVNTQQAMALIRELKPWLDLNKLTAGKQIQITLNEQGALTAFSIGVRFATTVTATLEDGDWQVRDSTLETELVDEHIRINVGRSLYNSALDAGVAVEVIQRAIAVLSHRVDFQRSLQDTDVFEVIYQSAQLIDTHQLSKKSEADKVNFIKLTVSGVPHLLYRYRGNGESQDRFYYADGRPVQSFLLKTPLNGARLSSTFGRRKHPILGYSRLHKGLDFGAAVGTPIFSAGDGKVLKASWGGSFGNRIVIRHANGYQSLYAHLQGFAKGIKAGSEVSQGEVIGYLGNTGLSQAPHLHFEVHKDGHAINPLTLKTHRYSAGKLSGAKLEAFSQTVARIEAQLKHSYSKQNEQSEFVFNQIIKEYQR</sequence>
<keyword evidence="2" id="KW-0645">Protease</keyword>
<dbReference type="InterPro" id="IPR050570">
    <property type="entry name" value="Cell_wall_metabolism_enzyme"/>
</dbReference>
<dbReference type="Pfam" id="PF01551">
    <property type="entry name" value="Peptidase_M23"/>
    <property type="match status" value="1"/>
</dbReference>
<keyword evidence="3" id="KW-0479">Metal-binding</keyword>
<evidence type="ECO:0000313" key="11">
    <source>
        <dbReference type="Proteomes" id="UP000017820"/>
    </source>
</evidence>
<reference evidence="10 11" key="1">
    <citation type="submission" date="2013-07" db="EMBL/GenBank/DDBJ databases">
        <title>Draft genome sequence of Pseudoalteromonas luteoviolacea 2ta16.</title>
        <authorList>
            <person name="Allen E.E."/>
            <person name="Azam F."/>
            <person name="Podell S."/>
        </authorList>
    </citation>
    <scope>NUCLEOTIDE SEQUENCE [LARGE SCALE GENOMIC DNA]</scope>
    <source>
        <strain evidence="10 11">2ta16</strain>
    </source>
</reference>
<dbReference type="InterPro" id="IPR011055">
    <property type="entry name" value="Dup_hybrid_motif"/>
</dbReference>
<evidence type="ECO:0000256" key="5">
    <source>
        <dbReference type="ARBA" id="ARBA00022833"/>
    </source>
</evidence>
<dbReference type="AlphaFoldDB" id="V4HQD6"/>
<protein>
    <submittedName>
        <fullName evidence="10">M23 peptidase domain protein</fullName>
    </submittedName>
</protein>
<dbReference type="GO" id="GO:0004222">
    <property type="term" value="F:metalloendopeptidase activity"/>
    <property type="evidence" value="ECO:0007669"/>
    <property type="project" value="TreeGrafter"/>
</dbReference>
<proteinExistence type="predicted"/>
<keyword evidence="5" id="KW-0862">Zinc</keyword>
<evidence type="ECO:0000256" key="2">
    <source>
        <dbReference type="ARBA" id="ARBA00022670"/>
    </source>
</evidence>
<comment type="caution">
    <text evidence="10">The sequence shown here is derived from an EMBL/GenBank/DDBJ whole genome shotgun (WGS) entry which is preliminary data.</text>
</comment>
<comment type="cofactor">
    <cofactor evidence="1">
        <name>Zn(2+)</name>
        <dbReference type="ChEBI" id="CHEBI:29105"/>
    </cofactor>
</comment>
<dbReference type="Proteomes" id="UP000017820">
    <property type="component" value="Unassembled WGS sequence"/>
</dbReference>